<sequence>MGVPIKLSRGIHLISAFWTMALALLIFADVMGRQLFGAPVPGTKEILQNSVVSIAFLQLPLAIYSGSMLRTSVFADAVPALFRRILRTISALLGIGVFIALVWSTSDSFIDAYRIGEYEGEGSLRVPTWPVRGAVLVMSAFTAFAYLHMIVLDWRGKLQNEIEAPGAMAPVHIH</sequence>
<reference evidence="11 12" key="1">
    <citation type="submission" date="2021-07" db="EMBL/GenBank/DDBJ databases">
        <title>A novel Jannaschia species isolated from marine dinoflagellate Ceratoperidinium margalefii.</title>
        <authorList>
            <person name="Jiang Y."/>
            <person name="Li Z."/>
        </authorList>
    </citation>
    <scope>NUCLEOTIDE SEQUENCE [LARGE SCALE GENOMIC DNA]</scope>
    <source>
        <strain evidence="11 12">J12C1-MA-4</strain>
    </source>
</reference>
<evidence type="ECO:0000256" key="9">
    <source>
        <dbReference type="RuleBase" id="RU369079"/>
    </source>
</evidence>
<proteinExistence type="inferred from homology"/>
<evidence type="ECO:0000256" key="6">
    <source>
        <dbReference type="ARBA" id="ARBA00022989"/>
    </source>
</evidence>
<dbReference type="InterPro" id="IPR055348">
    <property type="entry name" value="DctQ"/>
</dbReference>
<dbReference type="KEGG" id="gce:KYE46_07675"/>
<dbReference type="InterPro" id="IPR007387">
    <property type="entry name" value="TRAP_DctQ"/>
</dbReference>
<keyword evidence="12" id="KW-1185">Reference proteome</keyword>
<evidence type="ECO:0000256" key="2">
    <source>
        <dbReference type="ARBA" id="ARBA00022448"/>
    </source>
</evidence>
<comment type="subunit">
    <text evidence="9">The complex comprises the extracytoplasmic solute receptor protein and the two transmembrane proteins.</text>
</comment>
<evidence type="ECO:0000256" key="1">
    <source>
        <dbReference type="ARBA" id="ARBA00004429"/>
    </source>
</evidence>
<protein>
    <recommendedName>
        <fullName evidence="9">TRAP transporter small permease protein</fullName>
    </recommendedName>
</protein>
<keyword evidence="7 9" id="KW-0472">Membrane</keyword>
<feature type="transmembrane region" description="Helical" evidence="9">
    <location>
        <begin position="12"/>
        <end position="31"/>
    </location>
</feature>
<evidence type="ECO:0000256" key="7">
    <source>
        <dbReference type="ARBA" id="ARBA00023136"/>
    </source>
</evidence>
<dbReference type="PANTHER" id="PTHR35011">
    <property type="entry name" value="2,3-DIKETO-L-GULONATE TRAP TRANSPORTER SMALL PERMEASE PROTEIN YIAM"/>
    <property type="match status" value="1"/>
</dbReference>
<keyword evidence="6 9" id="KW-1133">Transmembrane helix</keyword>
<evidence type="ECO:0000256" key="3">
    <source>
        <dbReference type="ARBA" id="ARBA00022475"/>
    </source>
</evidence>
<feature type="transmembrane region" description="Helical" evidence="9">
    <location>
        <begin position="133"/>
        <end position="152"/>
    </location>
</feature>
<evidence type="ECO:0000259" key="10">
    <source>
        <dbReference type="Pfam" id="PF04290"/>
    </source>
</evidence>
<dbReference type="AlphaFoldDB" id="A0A8F6TZW9"/>
<evidence type="ECO:0000256" key="4">
    <source>
        <dbReference type="ARBA" id="ARBA00022519"/>
    </source>
</evidence>
<dbReference type="Pfam" id="PF04290">
    <property type="entry name" value="DctQ"/>
    <property type="match status" value="1"/>
</dbReference>
<dbReference type="GO" id="GO:0005886">
    <property type="term" value="C:plasma membrane"/>
    <property type="evidence" value="ECO:0007669"/>
    <property type="project" value="UniProtKB-SubCell"/>
</dbReference>
<accession>A0A8F6TZW9</accession>
<dbReference type="RefSeq" id="WP_219004686.1">
    <property type="nucleotide sequence ID" value="NZ_CP079194.1"/>
</dbReference>
<keyword evidence="2 9" id="KW-0813">Transport</keyword>
<evidence type="ECO:0000256" key="8">
    <source>
        <dbReference type="ARBA" id="ARBA00038436"/>
    </source>
</evidence>
<keyword evidence="4 9" id="KW-0997">Cell inner membrane</keyword>
<organism evidence="11 12">
    <name type="scientific">Gymnodinialimonas ceratoperidinii</name>
    <dbReference type="NCBI Taxonomy" id="2856823"/>
    <lineage>
        <taxon>Bacteria</taxon>
        <taxon>Pseudomonadati</taxon>
        <taxon>Pseudomonadota</taxon>
        <taxon>Alphaproteobacteria</taxon>
        <taxon>Rhodobacterales</taxon>
        <taxon>Paracoccaceae</taxon>
        <taxon>Gymnodinialimonas</taxon>
    </lineage>
</organism>
<dbReference type="Proteomes" id="UP000825009">
    <property type="component" value="Chromosome"/>
</dbReference>
<feature type="domain" description="Tripartite ATP-independent periplasmic transporters DctQ component" evidence="10">
    <location>
        <begin position="22"/>
        <end position="155"/>
    </location>
</feature>
<keyword evidence="5 9" id="KW-0812">Transmembrane</keyword>
<gene>
    <name evidence="11" type="ORF">KYE46_07675</name>
</gene>
<feature type="transmembrane region" description="Helical" evidence="9">
    <location>
        <begin position="85"/>
        <end position="103"/>
    </location>
</feature>
<dbReference type="GO" id="GO:0022857">
    <property type="term" value="F:transmembrane transporter activity"/>
    <property type="evidence" value="ECO:0007669"/>
    <property type="project" value="UniProtKB-UniRule"/>
</dbReference>
<comment type="similarity">
    <text evidence="8 9">Belongs to the TRAP transporter small permease family.</text>
</comment>
<dbReference type="PANTHER" id="PTHR35011:SF2">
    <property type="entry name" value="2,3-DIKETO-L-GULONATE TRAP TRANSPORTER SMALL PERMEASE PROTEIN YIAM"/>
    <property type="match status" value="1"/>
</dbReference>
<dbReference type="GO" id="GO:0015740">
    <property type="term" value="P:C4-dicarboxylate transport"/>
    <property type="evidence" value="ECO:0007669"/>
    <property type="project" value="TreeGrafter"/>
</dbReference>
<evidence type="ECO:0000313" key="11">
    <source>
        <dbReference type="EMBL" id="QXT41084.1"/>
    </source>
</evidence>
<keyword evidence="3" id="KW-1003">Cell membrane</keyword>
<comment type="function">
    <text evidence="9">Part of the tripartite ATP-independent periplasmic (TRAP) transport system.</text>
</comment>
<feature type="transmembrane region" description="Helical" evidence="9">
    <location>
        <begin position="46"/>
        <end position="64"/>
    </location>
</feature>
<evidence type="ECO:0000313" key="12">
    <source>
        <dbReference type="Proteomes" id="UP000825009"/>
    </source>
</evidence>
<name>A0A8F6TZW9_9RHOB</name>
<comment type="subcellular location">
    <subcellularLocation>
        <location evidence="1 9">Cell inner membrane</location>
        <topology evidence="1 9">Multi-pass membrane protein</topology>
    </subcellularLocation>
</comment>
<evidence type="ECO:0000256" key="5">
    <source>
        <dbReference type="ARBA" id="ARBA00022692"/>
    </source>
</evidence>
<dbReference type="EMBL" id="CP079194">
    <property type="protein sequence ID" value="QXT41084.1"/>
    <property type="molecule type" value="Genomic_DNA"/>
</dbReference>